<keyword evidence="2" id="KW-0677">Repeat</keyword>
<name>A0A7W3LLG8_ACTNM</name>
<evidence type="ECO:0000313" key="7">
    <source>
        <dbReference type="Proteomes" id="UP000572680"/>
    </source>
</evidence>
<dbReference type="PANTHER" id="PTHR23221:SF7">
    <property type="entry name" value="PHOSPHATIDYLINOSITOL-GLYCAN-SPECIFIC PHOSPHOLIPASE D"/>
    <property type="match status" value="1"/>
</dbReference>
<keyword evidence="3" id="KW-0378">Hydrolase</keyword>
<reference evidence="6 7" key="1">
    <citation type="submission" date="2020-08" db="EMBL/GenBank/DDBJ databases">
        <title>Genomic Encyclopedia of Type Strains, Phase IV (KMG-IV): sequencing the most valuable type-strain genomes for metagenomic binning, comparative biology and taxonomic classification.</title>
        <authorList>
            <person name="Goeker M."/>
        </authorList>
    </citation>
    <scope>NUCLEOTIDE SEQUENCE [LARGE SCALE GENOMIC DNA]</scope>
    <source>
        <strain evidence="6 7">DSM 44197</strain>
    </source>
</reference>
<dbReference type="GO" id="GO:0016787">
    <property type="term" value="F:hydrolase activity"/>
    <property type="evidence" value="ECO:0007669"/>
    <property type="project" value="UniProtKB-KW"/>
</dbReference>
<organism evidence="6 7">
    <name type="scientific">Actinomadura namibiensis</name>
    <dbReference type="NCBI Taxonomy" id="182080"/>
    <lineage>
        <taxon>Bacteria</taxon>
        <taxon>Bacillati</taxon>
        <taxon>Actinomycetota</taxon>
        <taxon>Actinomycetes</taxon>
        <taxon>Streptosporangiales</taxon>
        <taxon>Thermomonosporaceae</taxon>
        <taxon>Actinomadura</taxon>
    </lineage>
</organism>
<dbReference type="Proteomes" id="UP000572680">
    <property type="component" value="Unassembled WGS sequence"/>
</dbReference>
<proteinExistence type="predicted"/>
<dbReference type="InterPro" id="IPR028994">
    <property type="entry name" value="Integrin_alpha_N"/>
</dbReference>
<evidence type="ECO:0000256" key="4">
    <source>
        <dbReference type="ARBA" id="ARBA00023180"/>
    </source>
</evidence>
<keyword evidence="4" id="KW-0325">Glycoprotein</keyword>
<dbReference type="Pfam" id="PF01839">
    <property type="entry name" value="FG-GAP"/>
    <property type="match status" value="3"/>
</dbReference>
<evidence type="ECO:0000256" key="1">
    <source>
        <dbReference type="ARBA" id="ARBA00022729"/>
    </source>
</evidence>
<dbReference type="Gene3D" id="2.130.10.130">
    <property type="entry name" value="Integrin alpha, N-terminal"/>
    <property type="match status" value="3"/>
</dbReference>
<dbReference type="PROSITE" id="PS51257">
    <property type="entry name" value="PROKAR_LIPOPROTEIN"/>
    <property type="match status" value="1"/>
</dbReference>
<gene>
    <name evidence="6" type="ORF">HNR61_001941</name>
</gene>
<dbReference type="InterPro" id="IPR013517">
    <property type="entry name" value="FG-GAP"/>
</dbReference>
<keyword evidence="1 5" id="KW-0732">Signal</keyword>
<dbReference type="RefSeq" id="WP_182842764.1">
    <property type="nucleotide sequence ID" value="NZ_BAAALP010000002.1"/>
</dbReference>
<comment type="caution">
    <text evidence="6">The sequence shown here is derived from an EMBL/GenBank/DDBJ whole genome shotgun (WGS) entry which is preliminary data.</text>
</comment>
<dbReference type="EMBL" id="JACJIA010000002">
    <property type="protein sequence ID" value="MBA8950328.1"/>
    <property type="molecule type" value="Genomic_DNA"/>
</dbReference>
<dbReference type="SMART" id="SM00191">
    <property type="entry name" value="Int_alpha"/>
    <property type="match status" value="5"/>
</dbReference>
<evidence type="ECO:0000256" key="3">
    <source>
        <dbReference type="ARBA" id="ARBA00022801"/>
    </source>
</evidence>
<dbReference type="PANTHER" id="PTHR23221">
    <property type="entry name" value="GLYCOSYLPHOSPHATIDYLINOSITOL PHOSPHOLIPASE D"/>
    <property type="match status" value="1"/>
</dbReference>
<accession>A0A7W3LLG8</accession>
<dbReference type="InterPro" id="IPR013519">
    <property type="entry name" value="Int_alpha_beta-p"/>
</dbReference>
<feature type="signal peptide" evidence="5">
    <location>
        <begin position="1"/>
        <end position="28"/>
    </location>
</feature>
<feature type="chain" id="PRO_5031379725" description="Integrin-like protein" evidence="5">
    <location>
        <begin position="29"/>
        <end position="470"/>
    </location>
</feature>
<evidence type="ECO:0008006" key="8">
    <source>
        <dbReference type="Google" id="ProtNLM"/>
    </source>
</evidence>
<evidence type="ECO:0000256" key="2">
    <source>
        <dbReference type="ARBA" id="ARBA00022737"/>
    </source>
</evidence>
<keyword evidence="7" id="KW-1185">Reference proteome</keyword>
<dbReference type="PROSITE" id="PS51470">
    <property type="entry name" value="FG_GAP"/>
    <property type="match status" value="2"/>
</dbReference>
<dbReference type="Pfam" id="PF13517">
    <property type="entry name" value="FG-GAP_3"/>
    <property type="match status" value="1"/>
</dbReference>
<evidence type="ECO:0000313" key="6">
    <source>
        <dbReference type="EMBL" id="MBA8950328.1"/>
    </source>
</evidence>
<dbReference type="SUPFAM" id="SSF69318">
    <property type="entry name" value="Integrin alpha N-terminal domain"/>
    <property type="match status" value="1"/>
</dbReference>
<evidence type="ECO:0000256" key="5">
    <source>
        <dbReference type="SAM" id="SignalP"/>
    </source>
</evidence>
<protein>
    <recommendedName>
        <fullName evidence="8">Integrin-like protein</fullName>
    </recommendedName>
</protein>
<dbReference type="AlphaFoldDB" id="A0A7W3LLG8"/>
<sequence length="470" mass="47760">MLTRVAGALALSAVVGCGLVGTAVPAAARGVAAPYDFDGDGHRDLVVGSPGGVAGGKRGAGFVTVVPGSRGGLDTRRRKVVSQADGWVPGAAEPGDRFGSALASADLDRDGYADLAVGVPGEDGGRHADAGGVTILWGSRDGLTRATAHTEAGTPGARHRFGESLATGDIQGDGSPEVFVTIPGTSTYTWLYFGRTRASGAPAVGSRGTDDVDRSWVASGDVDGDGRGDVVYAWYDDDDPEVGHRRGFSVFHGTSSGGFTRGRTVHTTVHALAVGDFDGDRRADIAVGDTDDHPSAGGRVTVHRGGRFGLAGSYPLDQHTPGVPGTGVNEDLFGDSLAAGDVNGDGRADLAVGAPKADIGRTFDAGRAYLLFGSPRGLTGNGAQSLTQNTGGVPGTARPYEHFARQVSLLDHTRDGHADLTIGAPDEGEGSVTLVRGGATGLTPKTATTLTPATLGLRNRTPRLGTLLGH</sequence>